<feature type="domain" description="SRCR" evidence="5">
    <location>
        <begin position="32"/>
        <end position="131"/>
    </location>
</feature>
<evidence type="ECO:0000256" key="1">
    <source>
        <dbReference type="ARBA" id="ARBA00023157"/>
    </source>
</evidence>
<dbReference type="InterPro" id="IPR036772">
    <property type="entry name" value="SRCR-like_dom_sf"/>
</dbReference>
<dbReference type="Gene3D" id="3.10.250.10">
    <property type="entry name" value="SRCR-like domain"/>
    <property type="match status" value="1"/>
</dbReference>
<dbReference type="InterPro" id="IPR001190">
    <property type="entry name" value="SRCR"/>
</dbReference>
<dbReference type="OrthoDB" id="536948at2759"/>
<feature type="chain" id="PRO_5005584005" description="SRCR domain-containing protein" evidence="4">
    <location>
        <begin position="24"/>
        <end position="159"/>
    </location>
</feature>
<proteinExistence type="predicted"/>
<name>A0A0L8HXJ7_OCTBM</name>
<sequence length="159" mass="17354">MLFSLMTPFTLFLALSMGISSKAVEPLEKENIRLIGGRTPAEGRVEIYFNGSWGTVCDDSWDDSDALVVCRMLGYSDGIAYRKAKFGEGSGPIWLDEVQCDETEYNIEDCLQNAYGDHNCDHSSDAGVLCNHSLGAASAAYWALSVNPTCLRAAFKGIH</sequence>
<dbReference type="STRING" id="37653.A0A0L8HXJ7"/>
<gene>
    <name evidence="6" type="ORF">OCBIM_22003157mg</name>
</gene>
<dbReference type="AlphaFoldDB" id="A0A0L8HXJ7"/>
<keyword evidence="1 3" id="KW-1015">Disulfide bond</keyword>
<dbReference type="SMART" id="SM00202">
    <property type="entry name" value="SR"/>
    <property type="match status" value="1"/>
</dbReference>
<dbReference type="PRINTS" id="PR00258">
    <property type="entry name" value="SPERACTRCPTR"/>
</dbReference>
<evidence type="ECO:0000313" key="6">
    <source>
        <dbReference type="EMBL" id="KOF93932.1"/>
    </source>
</evidence>
<dbReference type="PROSITE" id="PS00420">
    <property type="entry name" value="SRCR_1"/>
    <property type="match status" value="1"/>
</dbReference>
<feature type="signal peptide" evidence="4">
    <location>
        <begin position="1"/>
        <end position="23"/>
    </location>
</feature>
<feature type="disulfide bond" evidence="3">
    <location>
        <begin position="100"/>
        <end position="110"/>
    </location>
</feature>
<dbReference type="EMBL" id="KQ417062">
    <property type="protein sequence ID" value="KOF93932.1"/>
    <property type="molecule type" value="Genomic_DNA"/>
</dbReference>
<dbReference type="Pfam" id="PF00530">
    <property type="entry name" value="SRCR"/>
    <property type="match status" value="1"/>
</dbReference>
<evidence type="ECO:0000256" key="2">
    <source>
        <dbReference type="ARBA" id="ARBA00023180"/>
    </source>
</evidence>
<keyword evidence="2" id="KW-0325">Glycoprotein</keyword>
<accession>A0A0L8HXJ7</accession>
<dbReference type="PANTHER" id="PTHR48071">
    <property type="entry name" value="SRCR DOMAIN-CONTAINING PROTEIN"/>
    <property type="match status" value="1"/>
</dbReference>
<dbReference type="PANTHER" id="PTHR48071:SF18">
    <property type="entry name" value="DELETED IN MALIGNANT BRAIN TUMORS 1 PROTEIN-RELATED"/>
    <property type="match status" value="1"/>
</dbReference>
<comment type="caution">
    <text evidence="3">Lacks conserved residue(s) required for the propagation of feature annotation.</text>
</comment>
<reference evidence="6" key="1">
    <citation type="submission" date="2015-07" db="EMBL/GenBank/DDBJ databases">
        <title>MeaNS - Measles Nucleotide Surveillance Program.</title>
        <authorList>
            <person name="Tran T."/>
            <person name="Druce J."/>
        </authorList>
    </citation>
    <scope>NUCLEOTIDE SEQUENCE</scope>
    <source>
        <strain evidence="6">UCB-OBI-ISO-001</strain>
        <tissue evidence="6">Gonad</tissue>
    </source>
</reference>
<protein>
    <recommendedName>
        <fullName evidence="5">SRCR domain-containing protein</fullName>
    </recommendedName>
</protein>
<evidence type="ECO:0000256" key="4">
    <source>
        <dbReference type="SAM" id="SignalP"/>
    </source>
</evidence>
<evidence type="ECO:0000256" key="3">
    <source>
        <dbReference type="PROSITE-ProRule" id="PRU00196"/>
    </source>
</evidence>
<organism evidence="6">
    <name type="scientific">Octopus bimaculoides</name>
    <name type="common">California two-spotted octopus</name>
    <dbReference type="NCBI Taxonomy" id="37653"/>
    <lineage>
        <taxon>Eukaryota</taxon>
        <taxon>Metazoa</taxon>
        <taxon>Spiralia</taxon>
        <taxon>Lophotrochozoa</taxon>
        <taxon>Mollusca</taxon>
        <taxon>Cephalopoda</taxon>
        <taxon>Coleoidea</taxon>
        <taxon>Octopodiformes</taxon>
        <taxon>Octopoda</taxon>
        <taxon>Incirrata</taxon>
        <taxon>Octopodidae</taxon>
        <taxon>Octopus</taxon>
    </lineage>
</organism>
<keyword evidence="4" id="KW-0732">Signal</keyword>
<dbReference type="GO" id="GO:0016020">
    <property type="term" value="C:membrane"/>
    <property type="evidence" value="ECO:0007669"/>
    <property type="project" value="InterPro"/>
</dbReference>
<dbReference type="SUPFAM" id="SSF56487">
    <property type="entry name" value="SRCR-like"/>
    <property type="match status" value="1"/>
</dbReference>
<dbReference type="FunFam" id="3.10.250.10:FF:000011">
    <property type="entry name" value="Scavenger receptor class A member 5"/>
    <property type="match status" value="1"/>
</dbReference>
<dbReference type="PROSITE" id="PS50287">
    <property type="entry name" value="SRCR_2"/>
    <property type="match status" value="1"/>
</dbReference>
<evidence type="ECO:0000259" key="5">
    <source>
        <dbReference type="PROSITE" id="PS50287"/>
    </source>
</evidence>